<dbReference type="InterPro" id="IPR035979">
    <property type="entry name" value="RBD_domain_sf"/>
</dbReference>
<dbReference type="InterPro" id="IPR000504">
    <property type="entry name" value="RRM_dom"/>
</dbReference>
<name>A0A814QEA0_9BILA</name>
<dbReference type="EMBL" id="CAJNOC010008647">
    <property type="protein sequence ID" value="CAF1118473.1"/>
    <property type="molecule type" value="Genomic_DNA"/>
</dbReference>
<protein>
    <recommendedName>
        <fullName evidence="3">RRM domain-containing protein</fullName>
    </recommendedName>
</protein>
<accession>A0A814QEA0</accession>
<evidence type="ECO:0000313" key="5">
    <source>
        <dbReference type="Proteomes" id="UP000663879"/>
    </source>
</evidence>
<dbReference type="Proteomes" id="UP000663879">
    <property type="component" value="Unassembled WGS sequence"/>
</dbReference>
<dbReference type="PANTHER" id="PTHR21245">
    <property type="entry name" value="HETEROGENEOUS NUCLEAR RIBONUCLEOPROTEIN"/>
    <property type="match status" value="1"/>
</dbReference>
<evidence type="ECO:0000313" key="4">
    <source>
        <dbReference type="EMBL" id="CAF1118473.1"/>
    </source>
</evidence>
<evidence type="ECO:0000259" key="3">
    <source>
        <dbReference type="PROSITE" id="PS50102"/>
    </source>
</evidence>
<gene>
    <name evidence="4" type="ORF">OXX778_LOCUS21941</name>
</gene>
<evidence type="ECO:0000256" key="2">
    <source>
        <dbReference type="PROSITE-ProRule" id="PRU00176"/>
    </source>
</evidence>
<dbReference type="OrthoDB" id="267048at2759"/>
<dbReference type="Pfam" id="PF00076">
    <property type="entry name" value="RRM_1"/>
    <property type="match status" value="1"/>
</dbReference>
<reference evidence="4" key="1">
    <citation type="submission" date="2021-02" db="EMBL/GenBank/DDBJ databases">
        <authorList>
            <person name="Nowell W R."/>
        </authorList>
    </citation>
    <scope>NUCLEOTIDE SEQUENCE</scope>
    <source>
        <strain evidence="4">Ploen Becks lab</strain>
    </source>
</reference>
<comment type="caution">
    <text evidence="4">The sequence shown here is derived from an EMBL/GenBank/DDBJ whole genome shotgun (WGS) entry which is preliminary data.</text>
</comment>
<proteinExistence type="predicted"/>
<dbReference type="SUPFAM" id="SSF54928">
    <property type="entry name" value="RNA-binding domain, RBD"/>
    <property type="match status" value="1"/>
</dbReference>
<feature type="domain" description="RRM" evidence="3">
    <location>
        <begin position="141"/>
        <end position="218"/>
    </location>
</feature>
<dbReference type="PROSITE" id="PS50102">
    <property type="entry name" value="RRM"/>
    <property type="match status" value="1"/>
</dbReference>
<organism evidence="4 5">
    <name type="scientific">Brachionus calyciflorus</name>
    <dbReference type="NCBI Taxonomy" id="104777"/>
    <lineage>
        <taxon>Eukaryota</taxon>
        <taxon>Metazoa</taxon>
        <taxon>Spiralia</taxon>
        <taxon>Gnathifera</taxon>
        <taxon>Rotifera</taxon>
        <taxon>Eurotatoria</taxon>
        <taxon>Monogononta</taxon>
        <taxon>Pseudotrocha</taxon>
        <taxon>Ploima</taxon>
        <taxon>Brachionidae</taxon>
        <taxon>Brachionus</taxon>
    </lineage>
</organism>
<dbReference type="Gene3D" id="3.30.70.330">
    <property type="match status" value="1"/>
</dbReference>
<dbReference type="SMART" id="SM00360">
    <property type="entry name" value="RRM"/>
    <property type="match status" value="1"/>
</dbReference>
<evidence type="ECO:0000256" key="1">
    <source>
        <dbReference type="ARBA" id="ARBA00022884"/>
    </source>
</evidence>
<dbReference type="GO" id="GO:0003723">
    <property type="term" value="F:RNA binding"/>
    <property type="evidence" value="ECO:0007669"/>
    <property type="project" value="UniProtKB-UniRule"/>
</dbReference>
<dbReference type="InterPro" id="IPR012677">
    <property type="entry name" value="Nucleotide-bd_a/b_plait_sf"/>
</dbReference>
<dbReference type="AlphaFoldDB" id="A0A814QEA0"/>
<keyword evidence="5" id="KW-1185">Reference proteome</keyword>
<sequence>MDINNNENYSACLPGLSLMEEIFYRCNYHLQVDTCLKLEELINSKKFKLEDVDENLCELLDKTDIKRLFDEFEYDQFKFNSNYQKTGQYEKNILVYFTRKWLDSNTRSIEKSPSGNVNKLEYDYVDSKLVFYDTNPGKFNFELFIGQVPRDFSRDNLREMFEKYGKINYFVMRDGQITKERRNFAFVGYDNILNARTAMENVNNFFFIRILNSEMVFL</sequence>
<keyword evidence="1 2" id="KW-0694">RNA-binding</keyword>